<dbReference type="STRING" id="479434.Sthe_0706"/>
<feature type="transmembrane region" description="Helical" evidence="6">
    <location>
        <begin position="21"/>
        <end position="38"/>
    </location>
</feature>
<evidence type="ECO:0000256" key="2">
    <source>
        <dbReference type="ARBA" id="ARBA00022679"/>
    </source>
</evidence>
<reference evidence="8 9" key="2">
    <citation type="journal article" date="2010" name="Stand. Genomic Sci.">
        <title>Complete genome sequence of Desulfohalobium retbaense type strain (HR(100)).</title>
        <authorList>
            <person name="Spring S."/>
            <person name="Nolan M."/>
            <person name="Lapidus A."/>
            <person name="Glavina Del Rio T."/>
            <person name="Copeland A."/>
            <person name="Tice H."/>
            <person name="Cheng J.F."/>
            <person name="Lucas S."/>
            <person name="Land M."/>
            <person name="Chen F."/>
            <person name="Bruce D."/>
            <person name="Goodwin L."/>
            <person name="Pitluck S."/>
            <person name="Ivanova N."/>
            <person name="Mavromatis K."/>
            <person name="Mikhailova N."/>
            <person name="Pati A."/>
            <person name="Chen A."/>
            <person name="Palaniappan K."/>
            <person name="Hauser L."/>
            <person name="Chang Y.J."/>
            <person name="Jeffries C.D."/>
            <person name="Munk C."/>
            <person name="Kiss H."/>
            <person name="Chain P."/>
            <person name="Han C."/>
            <person name="Brettin T."/>
            <person name="Detter J.C."/>
            <person name="Schuler E."/>
            <person name="Goker M."/>
            <person name="Rohde M."/>
            <person name="Bristow J."/>
            <person name="Eisen J.A."/>
            <person name="Markowitz V."/>
            <person name="Hugenholtz P."/>
            <person name="Kyrpides N.C."/>
            <person name="Klenk H.P."/>
        </authorList>
    </citation>
    <scope>NUCLEOTIDE SEQUENCE [LARGE SCALE GENOMIC DNA]</scope>
    <source>
        <strain evidence="9">ATCC 49802 / DSM 20745 / S 6022</strain>
    </source>
</reference>
<evidence type="ECO:0000313" key="9">
    <source>
        <dbReference type="Proteomes" id="UP000002027"/>
    </source>
</evidence>
<dbReference type="Proteomes" id="UP000002027">
    <property type="component" value="Chromosome 1"/>
</dbReference>
<dbReference type="EMBL" id="CP001823">
    <property type="protein sequence ID" value="ACZ38143.1"/>
    <property type="molecule type" value="Genomic_DNA"/>
</dbReference>
<keyword evidence="9" id="KW-1185">Reference proteome</keyword>
<keyword evidence="6" id="KW-0812">Transmembrane</keyword>
<dbReference type="PANTHER" id="PTHR11603">
    <property type="entry name" value="AAA FAMILY ATPASE"/>
    <property type="match status" value="1"/>
</dbReference>
<feature type="transmembrane region" description="Helical" evidence="6">
    <location>
        <begin position="50"/>
        <end position="77"/>
    </location>
</feature>
<gene>
    <name evidence="8" type="ordered locus">Sthe_0706</name>
</gene>
<evidence type="ECO:0000256" key="6">
    <source>
        <dbReference type="SAM" id="Phobius"/>
    </source>
</evidence>
<feature type="domain" description="TRAM" evidence="7">
    <location>
        <begin position="294"/>
        <end position="360"/>
    </location>
</feature>
<evidence type="ECO:0000256" key="4">
    <source>
        <dbReference type="ARBA" id="ARBA00022801"/>
    </source>
</evidence>
<dbReference type="OrthoDB" id="9780734at2"/>
<keyword evidence="6" id="KW-0472">Membrane</keyword>
<keyword evidence="2" id="KW-0808">Transferase</keyword>
<dbReference type="InterPro" id="IPR029060">
    <property type="entry name" value="PIN-like_dom_sf"/>
</dbReference>
<dbReference type="AlphaFoldDB" id="D1C1M6"/>
<dbReference type="GO" id="GO:0016787">
    <property type="term" value="F:hydrolase activity"/>
    <property type="evidence" value="ECO:0007669"/>
    <property type="project" value="UniProtKB-KW"/>
</dbReference>
<dbReference type="InterPro" id="IPR002716">
    <property type="entry name" value="PIN_dom"/>
</dbReference>
<dbReference type="HOGENOM" id="CLU_050839_0_0_0"/>
<dbReference type="GO" id="GO:0016740">
    <property type="term" value="F:transferase activity"/>
    <property type="evidence" value="ECO:0007669"/>
    <property type="project" value="UniProtKB-KW"/>
</dbReference>
<dbReference type="FunCoup" id="D1C1M6">
    <property type="interactions" value="11"/>
</dbReference>
<evidence type="ECO:0000259" key="7">
    <source>
        <dbReference type="PROSITE" id="PS50926"/>
    </source>
</evidence>
<dbReference type="SUPFAM" id="SSF88723">
    <property type="entry name" value="PIN domain-like"/>
    <property type="match status" value="1"/>
</dbReference>
<evidence type="ECO:0000256" key="1">
    <source>
        <dbReference type="ARBA" id="ARBA00001946"/>
    </source>
</evidence>
<evidence type="ECO:0000256" key="5">
    <source>
        <dbReference type="ARBA" id="ARBA00022842"/>
    </source>
</evidence>
<comment type="cofactor">
    <cofactor evidence="1">
        <name>Mg(2+)</name>
        <dbReference type="ChEBI" id="CHEBI:18420"/>
    </cofactor>
</comment>
<feature type="transmembrane region" description="Helical" evidence="6">
    <location>
        <begin position="120"/>
        <end position="139"/>
    </location>
</feature>
<dbReference type="InterPro" id="IPR052041">
    <property type="entry name" value="Nucleic_acid_metab_PIN/TRAM"/>
</dbReference>
<dbReference type="GO" id="GO:0004518">
    <property type="term" value="F:nuclease activity"/>
    <property type="evidence" value="ECO:0007669"/>
    <property type="project" value="UniProtKB-KW"/>
</dbReference>
<keyword evidence="4" id="KW-0378">Hydrolase</keyword>
<dbReference type="PROSITE" id="PS50926">
    <property type="entry name" value="TRAM"/>
    <property type="match status" value="1"/>
</dbReference>
<evidence type="ECO:0000256" key="3">
    <source>
        <dbReference type="ARBA" id="ARBA00022722"/>
    </source>
</evidence>
<dbReference type="Pfam" id="PF01850">
    <property type="entry name" value="PIN"/>
    <property type="match status" value="1"/>
</dbReference>
<protein>
    <submittedName>
        <fullName evidence="8">PilT protein domain protein</fullName>
    </submittedName>
</protein>
<feature type="transmembrane region" description="Helical" evidence="6">
    <location>
        <begin position="89"/>
        <end position="108"/>
    </location>
</feature>
<keyword evidence="6" id="KW-1133">Transmembrane helix</keyword>
<name>D1C1M6_SPHTD</name>
<dbReference type="KEGG" id="sti:Sthe_0706"/>
<dbReference type="RefSeq" id="WP_012871190.1">
    <property type="nucleotide sequence ID" value="NC_013523.1"/>
</dbReference>
<dbReference type="eggNOG" id="COG4956">
    <property type="taxonomic scope" value="Bacteria"/>
</dbReference>
<dbReference type="InterPro" id="IPR002792">
    <property type="entry name" value="TRAM_dom"/>
</dbReference>
<evidence type="ECO:0000313" key="8">
    <source>
        <dbReference type="EMBL" id="ACZ38143.1"/>
    </source>
</evidence>
<proteinExistence type="predicted"/>
<accession>D1C1M6</accession>
<dbReference type="SMART" id="SM00670">
    <property type="entry name" value="PINc"/>
    <property type="match status" value="1"/>
</dbReference>
<dbReference type="InParanoid" id="D1C1M6"/>
<keyword evidence="5" id="KW-0460">Magnesium</keyword>
<dbReference type="Gene3D" id="3.40.50.1010">
    <property type="entry name" value="5'-nuclease"/>
    <property type="match status" value="1"/>
</dbReference>
<sequence length="365" mass="39953">MADRRSRVQRANSTLGRVLRYLGLLVGIAVGWQVGSLLRPEGPLADYYGMPILFAASFGALLFLVAPYVTLGFFGWLRREIRGLPAIDLVAAGGGLLVGGFLSSLLAWPISLLPNPWGQVLPSLAAVLICSLTVVAFVTKKREILGIFSRRFHQADKVGEPIERGRMLLDTSAIIDGRVAELAHLGFFRDDLVVPHFVLRELQLVADSSEPSRRVRGRRGLDILERMRRDERVRLEISDLDAPEEPDVDSKLVKLAAMYGFTILTGDQNLDRVAGLHGVTVLNLHELARALRPAIVAGEEIPIKIIQPGREYGQGIGFLEDGTMVVVEEGKSYIGQDVTVVVTRTLQTGAGRMAFAQLKPVETTS</sequence>
<keyword evidence="3" id="KW-0540">Nuclease</keyword>
<dbReference type="CDD" id="cd09877">
    <property type="entry name" value="PIN_YacL-like"/>
    <property type="match status" value="1"/>
</dbReference>
<reference evidence="9" key="1">
    <citation type="submission" date="2009-11" db="EMBL/GenBank/DDBJ databases">
        <title>The complete chromosome 1 of Sphaerobacter thermophilus DSM 20745.</title>
        <authorList>
            <person name="Lucas S."/>
            <person name="Copeland A."/>
            <person name="Lapidus A."/>
            <person name="Glavina del Rio T."/>
            <person name="Dalin E."/>
            <person name="Tice H."/>
            <person name="Bruce D."/>
            <person name="Goodwin L."/>
            <person name="Pitluck S."/>
            <person name="Kyrpides N."/>
            <person name="Mavromatis K."/>
            <person name="Ivanova N."/>
            <person name="Mikhailova N."/>
            <person name="LaButti K.M."/>
            <person name="Clum A."/>
            <person name="Sun H.I."/>
            <person name="Brettin T."/>
            <person name="Detter J.C."/>
            <person name="Han C."/>
            <person name="Larimer F."/>
            <person name="Land M."/>
            <person name="Hauser L."/>
            <person name="Markowitz V."/>
            <person name="Cheng J.F."/>
            <person name="Hugenholtz P."/>
            <person name="Woyke T."/>
            <person name="Wu D."/>
            <person name="Steenblock K."/>
            <person name="Schneider S."/>
            <person name="Pukall R."/>
            <person name="Goeker M."/>
            <person name="Klenk H.P."/>
            <person name="Eisen J.A."/>
        </authorList>
    </citation>
    <scope>NUCLEOTIDE SEQUENCE [LARGE SCALE GENOMIC DNA]</scope>
    <source>
        <strain evidence="9">ATCC 49802 / DSM 20745 / S 6022</strain>
    </source>
</reference>
<dbReference type="PANTHER" id="PTHR11603:SF147">
    <property type="entry name" value="MEMBRANE PROTEIN"/>
    <property type="match status" value="1"/>
</dbReference>
<organism evidence="8 9">
    <name type="scientific">Sphaerobacter thermophilus (strain ATCC 49802 / DSM 20745 / KCCM 41009 / NCIMB 13125 / S 6022)</name>
    <dbReference type="NCBI Taxonomy" id="479434"/>
    <lineage>
        <taxon>Bacteria</taxon>
        <taxon>Pseudomonadati</taxon>
        <taxon>Thermomicrobiota</taxon>
        <taxon>Thermomicrobia</taxon>
        <taxon>Sphaerobacterales</taxon>
        <taxon>Sphaerobacterineae</taxon>
        <taxon>Sphaerobacteraceae</taxon>
        <taxon>Sphaerobacter</taxon>
    </lineage>
</organism>